<dbReference type="KEGG" id="ipa:Isop_2077"/>
<evidence type="ECO:0000256" key="3">
    <source>
        <dbReference type="SAM" id="MobiDB-lite"/>
    </source>
</evidence>
<sequence>MRIAYLDCFSGISGDMTLGALVDAGADPAALIAAVESLHLPGRLRFEAVRRGGFRATHAIVDTPHEHVHRHLSHIERLIDQATRLTPRQRDLAKTIFRRLGVAEAEVHGIDLEAVHFHEVGAVDSIIDIVGVAVGFDLLGIERVECSPIPTGHGVVHAAHGAMPIPTPATALLLKGIPLASPPSDTPMELTTPTGAAIVAALAQRFGPPPAMTIEAIGMGAGTRDPQTHANLLRVLVGQLAQSRTDGLEEDRVVLLETNLDDLSGEAIGHATHRLLEAGALDVYTIPIQMKKNRPGVLLAALCGEATVEGIEAVLFAETGTLGVRRLAVQRRKLPRATVQVQTEYGPIRVKVAWFGTHPPAFSPEYDDCAAAARDHGLPLRLVEQAARDAYLRLAPPVAGRVQNENERQEAGSGSSSHFSESASTIDHHTHPHHHPHSHSHEHGHSHRHHGHSHEHHHSHEPHEHGHSHDSEHGDKL</sequence>
<keyword evidence="1 2" id="KW-0533">Nickel</keyword>
<feature type="compositionally biased region" description="Basic and acidic residues" evidence="3">
    <location>
        <begin position="461"/>
        <end position="477"/>
    </location>
</feature>
<gene>
    <name evidence="4" type="ordered locus">Isop_2077</name>
</gene>
<dbReference type="PANTHER" id="PTHR36566">
    <property type="entry name" value="NICKEL INSERTION PROTEIN-RELATED"/>
    <property type="match status" value="1"/>
</dbReference>
<comment type="similarity">
    <text evidence="2">Belongs to the LarC family.</text>
</comment>
<dbReference type="PANTHER" id="PTHR36566:SF1">
    <property type="entry name" value="PYRIDINIUM-3,5-BISTHIOCARBOXYLIC ACID MONONUCLEOTIDE NICKEL INSERTION PROTEIN"/>
    <property type="match status" value="1"/>
</dbReference>
<keyword evidence="5" id="KW-1185">Reference proteome</keyword>
<protein>
    <recommendedName>
        <fullName evidence="2">Putative nickel insertion protein</fullName>
    </recommendedName>
</protein>
<dbReference type="Gene3D" id="3.30.70.1380">
    <property type="entry name" value="Transcriptional regulatory protein pf0864 domain like"/>
    <property type="match status" value="1"/>
</dbReference>
<feature type="region of interest" description="Disordered" evidence="3">
    <location>
        <begin position="398"/>
        <end position="477"/>
    </location>
</feature>
<feature type="compositionally biased region" description="Basic residues" evidence="3">
    <location>
        <begin position="430"/>
        <end position="460"/>
    </location>
</feature>
<dbReference type="GO" id="GO:0016829">
    <property type="term" value="F:lyase activity"/>
    <property type="evidence" value="ECO:0007669"/>
    <property type="project" value="UniProtKB-UniRule"/>
</dbReference>
<dbReference type="GO" id="GO:0016151">
    <property type="term" value="F:nickel cation binding"/>
    <property type="evidence" value="ECO:0007669"/>
    <property type="project" value="UniProtKB-UniRule"/>
</dbReference>
<evidence type="ECO:0000313" key="4">
    <source>
        <dbReference type="EMBL" id="ADV62657.1"/>
    </source>
</evidence>
<evidence type="ECO:0000256" key="1">
    <source>
        <dbReference type="ARBA" id="ARBA00022596"/>
    </source>
</evidence>
<dbReference type="OrthoDB" id="9765625at2"/>
<proteinExistence type="inferred from homology"/>
<reference key="1">
    <citation type="submission" date="2010-11" db="EMBL/GenBank/DDBJ databases">
        <title>The complete sequence of chromosome of Isophaera pallida ATCC 43644.</title>
        <authorList>
            <consortium name="US DOE Joint Genome Institute (JGI-PGF)"/>
            <person name="Lucas S."/>
            <person name="Copeland A."/>
            <person name="Lapidus A."/>
            <person name="Bruce D."/>
            <person name="Goodwin L."/>
            <person name="Pitluck S."/>
            <person name="Kyrpides N."/>
            <person name="Mavromatis K."/>
            <person name="Pagani I."/>
            <person name="Ivanova N."/>
            <person name="Saunders E."/>
            <person name="Brettin T."/>
            <person name="Detter J.C."/>
            <person name="Han C."/>
            <person name="Tapia R."/>
            <person name="Land M."/>
            <person name="Hauser L."/>
            <person name="Markowitz V."/>
            <person name="Cheng J.-F."/>
            <person name="Hugenholtz P."/>
            <person name="Woyke T."/>
            <person name="Wu D."/>
            <person name="Eisen J.A."/>
        </authorList>
    </citation>
    <scope>NUCLEOTIDE SEQUENCE</scope>
    <source>
        <strain>ATCC 43644</strain>
    </source>
</reference>
<dbReference type="STRING" id="575540.Isop_2077"/>
<dbReference type="HAMAP" id="MF_01074">
    <property type="entry name" value="LarC"/>
    <property type="match status" value="1"/>
</dbReference>
<dbReference type="Proteomes" id="UP000008631">
    <property type="component" value="Chromosome"/>
</dbReference>
<organism evidence="4 5">
    <name type="scientific">Isosphaera pallida (strain ATCC 43644 / DSM 9630 / IS1B)</name>
    <dbReference type="NCBI Taxonomy" id="575540"/>
    <lineage>
        <taxon>Bacteria</taxon>
        <taxon>Pseudomonadati</taxon>
        <taxon>Planctomycetota</taxon>
        <taxon>Planctomycetia</taxon>
        <taxon>Isosphaerales</taxon>
        <taxon>Isosphaeraceae</taxon>
        <taxon>Isosphaera</taxon>
    </lineage>
</organism>
<dbReference type="Gene3D" id="3.10.20.300">
    <property type="entry name" value="mk0293 like domain"/>
    <property type="match status" value="1"/>
</dbReference>
<dbReference type="eggNOG" id="COG1641">
    <property type="taxonomic scope" value="Bacteria"/>
</dbReference>
<dbReference type="InParanoid" id="E8R3S2"/>
<dbReference type="Pfam" id="PF01969">
    <property type="entry name" value="Ni_insertion"/>
    <property type="match status" value="1"/>
</dbReference>
<keyword evidence="2" id="KW-0456">Lyase</keyword>
<evidence type="ECO:0000313" key="5">
    <source>
        <dbReference type="Proteomes" id="UP000008631"/>
    </source>
</evidence>
<dbReference type="AlphaFoldDB" id="E8R3S2"/>
<feature type="compositionally biased region" description="Low complexity" evidence="3">
    <location>
        <begin position="411"/>
        <end position="424"/>
    </location>
</feature>
<accession>E8R3S2</accession>
<dbReference type="NCBIfam" id="TIGR00299">
    <property type="entry name" value="nickel pincer cofactor biosynthesis protein LarC"/>
    <property type="match status" value="1"/>
</dbReference>
<name>E8R3S2_ISOPI</name>
<evidence type="ECO:0000256" key="2">
    <source>
        <dbReference type="HAMAP-Rule" id="MF_01074"/>
    </source>
</evidence>
<dbReference type="EMBL" id="CP002353">
    <property type="protein sequence ID" value="ADV62657.1"/>
    <property type="molecule type" value="Genomic_DNA"/>
</dbReference>
<dbReference type="RefSeq" id="WP_013564945.1">
    <property type="nucleotide sequence ID" value="NC_014962.1"/>
</dbReference>
<dbReference type="HOGENOM" id="CLU_028523_2_1_0"/>
<dbReference type="InterPro" id="IPR002822">
    <property type="entry name" value="Ni_insertion"/>
</dbReference>
<reference evidence="4 5" key="2">
    <citation type="journal article" date="2011" name="Stand. Genomic Sci.">
        <title>Complete genome sequence of Isosphaera pallida type strain (IS1B).</title>
        <authorList>
            <consortium name="US DOE Joint Genome Institute (JGI-PGF)"/>
            <person name="Goker M."/>
            <person name="Cleland D."/>
            <person name="Saunders E."/>
            <person name="Lapidus A."/>
            <person name="Nolan M."/>
            <person name="Lucas S."/>
            <person name="Hammon N."/>
            <person name="Deshpande S."/>
            <person name="Cheng J.F."/>
            <person name="Tapia R."/>
            <person name="Han C."/>
            <person name="Goodwin L."/>
            <person name="Pitluck S."/>
            <person name="Liolios K."/>
            <person name="Pagani I."/>
            <person name="Ivanova N."/>
            <person name="Mavromatis K."/>
            <person name="Pati A."/>
            <person name="Chen A."/>
            <person name="Palaniappan K."/>
            <person name="Land M."/>
            <person name="Hauser L."/>
            <person name="Chang Y.J."/>
            <person name="Jeffries C.D."/>
            <person name="Detter J.C."/>
            <person name="Beck B."/>
            <person name="Woyke T."/>
            <person name="Bristow J."/>
            <person name="Eisen J.A."/>
            <person name="Markowitz V."/>
            <person name="Hugenholtz P."/>
            <person name="Kyrpides N.C."/>
            <person name="Klenk H.P."/>
        </authorList>
    </citation>
    <scope>NUCLEOTIDE SEQUENCE [LARGE SCALE GENOMIC DNA]</scope>
    <source>
        <strain evidence="5">ATCC 43644 / DSM 9630 / IS1B</strain>
    </source>
</reference>